<proteinExistence type="predicted"/>
<name>A0A8J6AZ90_9EUKA</name>
<accession>A0A8J6AZ90</accession>
<reference evidence="2" key="1">
    <citation type="submission" date="2021-05" db="EMBL/GenBank/DDBJ databases">
        <title>A free-living protist that lacks canonical eukaryotic 1 DNA replication and segregation systems.</title>
        <authorList>
            <person name="Salas-Leiva D.E."/>
            <person name="Tromer E.C."/>
            <person name="Curtis B.A."/>
            <person name="Jerlstrom-Hultqvist J."/>
            <person name="Kolisko M."/>
            <person name="Yi Z."/>
            <person name="Salas-Leiva J.S."/>
            <person name="Gallot-Lavallee L."/>
            <person name="Kops G.J.P.L."/>
            <person name="Archibald J.M."/>
            <person name="Simpson A.G.B."/>
            <person name="Roger A.J."/>
        </authorList>
    </citation>
    <scope>NUCLEOTIDE SEQUENCE</scope>
    <source>
        <strain evidence="2">BICM</strain>
    </source>
</reference>
<feature type="region of interest" description="Disordered" evidence="1">
    <location>
        <begin position="133"/>
        <end position="167"/>
    </location>
</feature>
<evidence type="ECO:0000256" key="1">
    <source>
        <dbReference type="SAM" id="MobiDB-lite"/>
    </source>
</evidence>
<keyword evidence="3" id="KW-1185">Reference proteome</keyword>
<organism evidence="2 3">
    <name type="scientific">Carpediemonas membranifera</name>
    <dbReference type="NCBI Taxonomy" id="201153"/>
    <lineage>
        <taxon>Eukaryota</taxon>
        <taxon>Metamonada</taxon>
        <taxon>Carpediemonas-like organisms</taxon>
        <taxon>Carpediemonas</taxon>
    </lineage>
</organism>
<dbReference type="EMBL" id="JAHDYR010000007">
    <property type="protein sequence ID" value="KAG9395960.1"/>
    <property type="molecule type" value="Genomic_DNA"/>
</dbReference>
<evidence type="ECO:0000313" key="2">
    <source>
        <dbReference type="EMBL" id="KAG9395960.1"/>
    </source>
</evidence>
<gene>
    <name evidence="2" type="ORF">J8273_2309</name>
</gene>
<dbReference type="AlphaFoldDB" id="A0A8J6AZ90"/>
<feature type="region of interest" description="Disordered" evidence="1">
    <location>
        <begin position="1"/>
        <end position="20"/>
    </location>
</feature>
<evidence type="ECO:0000313" key="3">
    <source>
        <dbReference type="Proteomes" id="UP000717585"/>
    </source>
</evidence>
<feature type="region of interest" description="Disordered" evidence="1">
    <location>
        <begin position="33"/>
        <end position="53"/>
    </location>
</feature>
<comment type="caution">
    <text evidence="2">The sequence shown here is derived from an EMBL/GenBank/DDBJ whole genome shotgun (WGS) entry which is preliminary data.</text>
</comment>
<protein>
    <submittedName>
        <fullName evidence="2">Uncharacterized protein</fullName>
    </submittedName>
</protein>
<dbReference type="Proteomes" id="UP000717585">
    <property type="component" value="Unassembled WGS sequence"/>
</dbReference>
<sequence>MRSSESENDNQAQTNDLSSASCGCNIPMSGYAKPITQASPQSPQICGPPEDWDKPLGSSYEQLISYIQPIGSSIGSVVSPSVEGLVNMVDVSSPPTITTGSDVIPRGVGGPLTAFGDLQANTVGDVTMVDLQPPPRKAAEHHQTSLPGPQMAPRGTFVPARPTSHQPKPVVQALEKPCAQPTASIRLTQNRTIGQIYRLIYDRFEQCGLFDIETPSLPRMRLTDDWTSDYVPSLAELLSGSEWPLVDHVNRVFLMLTPSDKNNRMTQNFVTHMFRRSFCECMQKKLGMRIQSALVDAVNEAVFEFAAELHEAYHSRFMAGDITLFEVAIHARLLWVQRLAPLDQSLADRVVSIQLVHRMVKCGPERQSQCRQSIQATDIGANLLRVQGYIERQPSSSFLVLNSRRAVSIAFMWAFLLDDDLYTGNQMMRSCMPLDPKQIPTNRSQVEGDGEVISVSMRLPPQLAHELMTTVVLEFAKVCQRSSKANPTQVVKLKSMTSSVKLNKQLIGIYLNHHRREKGLEEVDTCTSSWYTPEVRNQSTKLLNVVRKYDWAQIDATGVPRLADLPRQTISGAVFRAGVEAFKLPVPAARVIQRALLDARLLNPADVLMGQ</sequence>